<dbReference type="Pfam" id="PF00939">
    <property type="entry name" value="Na_sulph_symp"/>
    <property type="match status" value="1"/>
</dbReference>
<evidence type="ECO:0000256" key="5">
    <source>
        <dbReference type="ARBA" id="ARBA00022989"/>
    </source>
</evidence>
<comment type="similarity">
    <text evidence="2">Belongs to the SLC13A/DASS transporter (TC 2.A.47) family. DIT1 subfamily.</text>
</comment>
<proteinExistence type="inferred from homology"/>
<name>A0A367KK74_RHIST</name>
<comment type="caution">
    <text evidence="8">The sequence shown here is derived from an EMBL/GenBank/DDBJ whole genome shotgun (WGS) entry which is preliminary data.</text>
</comment>
<sequence>SIVPSFVCALCVPIIIRWSLGLATDTSSLKHTRGYDSVIEHAQTELNKMGSMSMKEWQLCCVLLGCLGMWVTSSITHLDSALIALLGIVALLHMGTMSWKDVSSNTNAWDTLFWLGGFVTIAQQFSDAGASTFLGHKISFAIQRFHLSPTPSLAIAYFLTTFLFSSLSAHTVAFVSTFLDAGHALGAHPMVLTALLSYFSTLGGCMTNFSTGMSAMYYAPGYVPRIKCWWSFLGWLK</sequence>
<feature type="transmembrane region" description="Helical" evidence="7">
    <location>
        <begin position="81"/>
        <end position="99"/>
    </location>
</feature>
<protein>
    <recommendedName>
        <fullName evidence="10">Citrate transporter-like domain-containing protein</fullName>
    </recommendedName>
</protein>
<keyword evidence="4" id="KW-0934">Plastid</keyword>
<comment type="subcellular location">
    <subcellularLocation>
        <location evidence="1">Plastid</location>
        <location evidence="1">Chloroplast inner membrane</location>
        <topology evidence="1">Multi-pass membrane protein</topology>
    </subcellularLocation>
</comment>
<reference evidence="8 9" key="1">
    <citation type="journal article" date="2018" name="G3 (Bethesda)">
        <title>Phylogenetic and Phylogenomic Definition of Rhizopus Species.</title>
        <authorList>
            <person name="Gryganskyi A.P."/>
            <person name="Golan J."/>
            <person name="Dolatabadi S."/>
            <person name="Mondo S."/>
            <person name="Robb S."/>
            <person name="Idnurm A."/>
            <person name="Muszewska A."/>
            <person name="Steczkiewicz K."/>
            <person name="Masonjones S."/>
            <person name="Liao H.L."/>
            <person name="Gajdeczka M.T."/>
            <person name="Anike F."/>
            <person name="Vuek A."/>
            <person name="Anishchenko I.M."/>
            <person name="Voigt K."/>
            <person name="de Hoog G.S."/>
            <person name="Smith M.E."/>
            <person name="Heitman J."/>
            <person name="Vilgalys R."/>
            <person name="Stajich J.E."/>
        </authorList>
    </citation>
    <scope>NUCLEOTIDE SEQUENCE [LARGE SCALE GENOMIC DNA]</scope>
    <source>
        <strain evidence="8 9">LSU 92-RS-03</strain>
    </source>
</reference>
<dbReference type="InterPro" id="IPR001898">
    <property type="entry name" value="SLC13A/DASS"/>
</dbReference>
<accession>A0A367KK74</accession>
<evidence type="ECO:0000313" key="8">
    <source>
        <dbReference type="EMBL" id="RCI02252.1"/>
    </source>
</evidence>
<dbReference type="Proteomes" id="UP000253551">
    <property type="component" value="Unassembled WGS sequence"/>
</dbReference>
<dbReference type="STRING" id="4846.A0A367KK74"/>
<keyword evidence="9" id="KW-1185">Reference proteome</keyword>
<feature type="non-terminal residue" evidence="8">
    <location>
        <position position="1"/>
    </location>
</feature>
<dbReference type="AlphaFoldDB" id="A0A367KK74"/>
<keyword evidence="5 7" id="KW-1133">Transmembrane helix</keyword>
<dbReference type="OrthoDB" id="1695362at2759"/>
<evidence type="ECO:0008006" key="10">
    <source>
        <dbReference type="Google" id="ProtNLM"/>
    </source>
</evidence>
<dbReference type="InterPro" id="IPR030676">
    <property type="entry name" value="CitT-rel"/>
</dbReference>
<organism evidence="8 9">
    <name type="scientific">Rhizopus stolonifer</name>
    <name type="common">Rhizopus nigricans</name>
    <dbReference type="NCBI Taxonomy" id="4846"/>
    <lineage>
        <taxon>Eukaryota</taxon>
        <taxon>Fungi</taxon>
        <taxon>Fungi incertae sedis</taxon>
        <taxon>Mucoromycota</taxon>
        <taxon>Mucoromycotina</taxon>
        <taxon>Mucoromycetes</taxon>
        <taxon>Mucorales</taxon>
        <taxon>Mucorineae</taxon>
        <taxon>Rhizopodaceae</taxon>
        <taxon>Rhizopus</taxon>
    </lineage>
</organism>
<dbReference type="PANTHER" id="PTHR42826">
    <property type="entry name" value="DICARBOXYLATE TRANSPORTER 2.1, CHLOROPLASTIC"/>
    <property type="match status" value="1"/>
</dbReference>
<dbReference type="GO" id="GO:0016020">
    <property type="term" value="C:membrane"/>
    <property type="evidence" value="ECO:0007669"/>
    <property type="project" value="InterPro"/>
</dbReference>
<evidence type="ECO:0000313" key="9">
    <source>
        <dbReference type="Proteomes" id="UP000253551"/>
    </source>
</evidence>
<evidence type="ECO:0000256" key="3">
    <source>
        <dbReference type="ARBA" id="ARBA00022692"/>
    </source>
</evidence>
<evidence type="ECO:0000256" key="4">
    <source>
        <dbReference type="ARBA" id="ARBA00022780"/>
    </source>
</evidence>
<dbReference type="GO" id="GO:0022857">
    <property type="term" value="F:transmembrane transporter activity"/>
    <property type="evidence" value="ECO:0007669"/>
    <property type="project" value="InterPro"/>
</dbReference>
<feature type="transmembrane region" description="Helical" evidence="7">
    <location>
        <begin position="191"/>
        <end position="209"/>
    </location>
</feature>
<keyword evidence="3 7" id="KW-0812">Transmembrane</keyword>
<keyword evidence="6 7" id="KW-0472">Membrane</keyword>
<evidence type="ECO:0000256" key="2">
    <source>
        <dbReference type="ARBA" id="ARBA00007349"/>
    </source>
</evidence>
<gene>
    <name evidence="8" type="ORF">CU098_012142</name>
</gene>
<dbReference type="EMBL" id="PJQM01001471">
    <property type="protein sequence ID" value="RCI02252.1"/>
    <property type="molecule type" value="Genomic_DNA"/>
</dbReference>
<evidence type="ECO:0000256" key="6">
    <source>
        <dbReference type="ARBA" id="ARBA00023136"/>
    </source>
</evidence>
<evidence type="ECO:0000256" key="7">
    <source>
        <dbReference type="SAM" id="Phobius"/>
    </source>
</evidence>
<feature type="transmembrane region" description="Helical" evidence="7">
    <location>
        <begin position="154"/>
        <end position="179"/>
    </location>
</feature>
<evidence type="ECO:0000256" key="1">
    <source>
        <dbReference type="ARBA" id="ARBA00004478"/>
    </source>
</evidence>
<keyword evidence="4" id="KW-1001">Plastid inner membrane</keyword>